<dbReference type="PANTHER" id="PTHR13069">
    <property type="entry name" value="ALKYLATED DNA REPAIR PROTEIN ALKB HOMOLOG 8"/>
    <property type="match status" value="1"/>
</dbReference>
<keyword evidence="2" id="KW-0808">Transferase</keyword>
<dbReference type="GO" id="GO:0002098">
    <property type="term" value="P:tRNA wobble uridine modification"/>
    <property type="evidence" value="ECO:0007669"/>
    <property type="project" value="TreeGrafter"/>
</dbReference>
<dbReference type="GO" id="GO:0005737">
    <property type="term" value="C:cytoplasm"/>
    <property type="evidence" value="ECO:0007669"/>
    <property type="project" value="TreeGrafter"/>
</dbReference>
<evidence type="ECO:0000313" key="5">
    <source>
        <dbReference type="Proteomes" id="UP000038040"/>
    </source>
</evidence>
<dbReference type="STRING" id="318479.A0A158Q5J9"/>
<dbReference type="InterPro" id="IPR051422">
    <property type="entry name" value="AlkB_tRNA_MeTrf/Diox"/>
</dbReference>
<dbReference type="AlphaFoldDB" id="A0A158Q5J9"/>
<dbReference type="Proteomes" id="UP000274756">
    <property type="component" value="Unassembled WGS sequence"/>
</dbReference>
<accession>A0A158Q5J9</accession>
<dbReference type="GO" id="GO:0005634">
    <property type="term" value="C:nucleus"/>
    <property type="evidence" value="ECO:0007669"/>
    <property type="project" value="TreeGrafter"/>
</dbReference>
<dbReference type="GO" id="GO:0000049">
    <property type="term" value="F:tRNA binding"/>
    <property type="evidence" value="ECO:0007669"/>
    <property type="project" value="TreeGrafter"/>
</dbReference>
<dbReference type="WBParaSite" id="DME_0000760101-mRNA-1">
    <property type="protein sequence ID" value="DME_0000760101-mRNA-1"/>
    <property type="gene ID" value="DME_0000760101"/>
</dbReference>
<name>A0A158Q5J9_DRAME</name>
<protein>
    <submittedName>
        <fullName evidence="7">Methyltransf_11 domain-containing protein</fullName>
    </submittedName>
</protein>
<reference evidence="4 6" key="2">
    <citation type="submission" date="2018-11" db="EMBL/GenBank/DDBJ databases">
        <authorList>
            <consortium name="Pathogen Informatics"/>
        </authorList>
    </citation>
    <scope>NUCLEOTIDE SEQUENCE [LARGE SCALE GENOMIC DNA]</scope>
</reference>
<keyword evidence="6" id="KW-1185">Reference proteome</keyword>
<evidence type="ECO:0000259" key="3">
    <source>
        <dbReference type="Pfam" id="PF08241"/>
    </source>
</evidence>
<gene>
    <name evidence="4" type="ORF">DME_LOCUS1868</name>
</gene>
<evidence type="ECO:0000256" key="2">
    <source>
        <dbReference type="ARBA" id="ARBA00022679"/>
    </source>
</evidence>
<evidence type="ECO:0000313" key="7">
    <source>
        <dbReference type="WBParaSite" id="DME_0000760101-mRNA-1"/>
    </source>
</evidence>
<proteinExistence type="predicted"/>
<dbReference type="InterPro" id="IPR013216">
    <property type="entry name" value="Methyltransf_11"/>
</dbReference>
<dbReference type="EMBL" id="UYYG01000035">
    <property type="protein sequence ID" value="VDN51895.1"/>
    <property type="molecule type" value="Genomic_DNA"/>
</dbReference>
<evidence type="ECO:0000256" key="1">
    <source>
        <dbReference type="ARBA" id="ARBA00022603"/>
    </source>
</evidence>
<evidence type="ECO:0000313" key="6">
    <source>
        <dbReference type="Proteomes" id="UP000274756"/>
    </source>
</evidence>
<dbReference type="PANTHER" id="PTHR13069:SF34">
    <property type="entry name" value="METHYLTRANSFERASE TYPE 11 DOMAIN-CONTAINING PROTEIN"/>
    <property type="match status" value="1"/>
</dbReference>
<evidence type="ECO:0000313" key="4">
    <source>
        <dbReference type="EMBL" id="VDN51895.1"/>
    </source>
</evidence>
<dbReference type="InterPro" id="IPR029063">
    <property type="entry name" value="SAM-dependent_MTases_sf"/>
</dbReference>
<organism evidence="5 7">
    <name type="scientific">Dracunculus medinensis</name>
    <name type="common">Guinea worm</name>
    <dbReference type="NCBI Taxonomy" id="318479"/>
    <lineage>
        <taxon>Eukaryota</taxon>
        <taxon>Metazoa</taxon>
        <taxon>Ecdysozoa</taxon>
        <taxon>Nematoda</taxon>
        <taxon>Chromadorea</taxon>
        <taxon>Rhabditida</taxon>
        <taxon>Spirurina</taxon>
        <taxon>Dracunculoidea</taxon>
        <taxon>Dracunculidae</taxon>
        <taxon>Dracunculus</taxon>
    </lineage>
</organism>
<dbReference type="Proteomes" id="UP000038040">
    <property type="component" value="Unplaced"/>
</dbReference>
<dbReference type="OrthoDB" id="271595at2759"/>
<dbReference type="SUPFAM" id="SSF53335">
    <property type="entry name" value="S-adenosyl-L-methionine-dependent methyltransferases"/>
    <property type="match status" value="1"/>
</dbReference>
<dbReference type="Pfam" id="PF08241">
    <property type="entry name" value="Methyltransf_11"/>
    <property type="match status" value="1"/>
</dbReference>
<dbReference type="GO" id="GO:0030488">
    <property type="term" value="P:tRNA methylation"/>
    <property type="evidence" value="ECO:0007669"/>
    <property type="project" value="TreeGrafter"/>
</dbReference>
<dbReference type="Gene3D" id="3.40.50.150">
    <property type="entry name" value="Vaccinia Virus protein VP39"/>
    <property type="match status" value="1"/>
</dbReference>
<feature type="domain" description="Methyltransferase type 11" evidence="3">
    <location>
        <begin position="4"/>
        <end position="91"/>
    </location>
</feature>
<sequence>MHNYGCGQGKYFLKDGLLFASDICPEILQDIDRHANTDVHLANTLHLPYRDECIDAALMVSIIHHLATPKRRRDSINEVARCLSPGGLLLIYVWAFEQPCGRIPLMKFHMNSTQEQRIIQNSVSINLNGRKNIINNNILAFILWINSLFRKIFKSEKFLSISPSSPHSLPPPYPLFDSHTANLMLNSVITGINNWNPNLRFNLKSLTMSIEEQFAYELSSQIIEDVLLEVASTYRNITFYRYYHVFKKGELEKLIATIPTLRIISSEYEYANWRIIAQKC</sequence>
<dbReference type="GO" id="GO:0008757">
    <property type="term" value="F:S-adenosylmethionine-dependent methyltransferase activity"/>
    <property type="evidence" value="ECO:0007669"/>
    <property type="project" value="InterPro"/>
</dbReference>
<dbReference type="GO" id="GO:0106335">
    <property type="term" value="F:tRNA (5-carboxymethyluridine(34)-5-O)-methyltransferase activity"/>
    <property type="evidence" value="ECO:0007669"/>
    <property type="project" value="TreeGrafter"/>
</dbReference>
<keyword evidence="1" id="KW-0489">Methyltransferase</keyword>
<reference evidence="7" key="1">
    <citation type="submission" date="2016-04" db="UniProtKB">
        <authorList>
            <consortium name="WormBaseParasite"/>
        </authorList>
    </citation>
    <scope>IDENTIFICATION</scope>
</reference>